<dbReference type="GO" id="GO:0016020">
    <property type="term" value="C:membrane"/>
    <property type="evidence" value="ECO:0007669"/>
    <property type="project" value="UniProtKB-SubCell"/>
</dbReference>
<keyword evidence="5" id="KW-0472">Membrane</keyword>
<comment type="subcellular location">
    <subcellularLocation>
        <location evidence="1">Membrane</location>
        <topology evidence="1">Single-pass type II membrane protein</topology>
    </subcellularLocation>
</comment>
<dbReference type="AlphaFoldDB" id="A0A7S3DWC4"/>
<name>A0A7S3DWC4_9STRA</name>
<protein>
    <submittedName>
        <fullName evidence="7">Uncharacterized protein</fullName>
    </submittedName>
</protein>
<accession>A0A7S3DWC4</accession>
<dbReference type="PANTHER" id="PTHR12270">
    <property type="entry name" value="GLYCOSYLTRANSFERASE-RELATED"/>
    <property type="match status" value="1"/>
</dbReference>
<dbReference type="InterPro" id="IPR051292">
    <property type="entry name" value="Xyl/GlcA_transferase"/>
</dbReference>
<dbReference type="Pfam" id="PF13896">
    <property type="entry name" value="Glyco_transf_49"/>
    <property type="match status" value="2"/>
</dbReference>
<reference evidence="7" key="1">
    <citation type="submission" date="2021-01" db="EMBL/GenBank/DDBJ databases">
        <authorList>
            <person name="Corre E."/>
            <person name="Pelletier E."/>
            <person name="Niang G."/>
            <person name="Scheremetjew M."/>
            <person name="Finn R."/>
            <person name="Kale V."/>
            <person name="Holt S."/>
            <person name="Cochrane G."/>
            <person name="Meng A."/>
            <person name="Brown T."/>
            <person name="Cohen L."/>
        </authorList>
    </citation>
    <scope>NUCLEOTIDE SEQUENCE</scope>
    <source>
        <strain evidence="7">CCMP125</strain>
    </source>
</reference>
<evidence type="ECO:0000256" key="3">
    <source>
        <dbReference type="ARBA" id="ARBA00022968"/>
    </source>
</evidence>
<dbReference type="EMBL" id="HBHT01033548">
    <property type="protein sequence ID" value="CAD9986166.1"/>
    <property type="molecule type" value="Transcribed_RNA"/>
</dbReference>
<evidence type="ECO:0000256" key="2">
    <source>
        <dbReference type="ARBA" id="ARBA00022692"/>
    </source>
</evidence>
<evidence type="ECO:0000256" key="6">
    <source>
        <dbReference type="ARBA" id="ARBA00023180"/>
    </source>
</evidence>
<evidence type="ECO:0000313" key="7">
    <source>
        <dbReference type="EMBL" id="CAD9986166.1"/>
    </source>
</evidence>
<dbReference type="GO" id="GO:0035269">
    <property type="term" value="P:protein O-linked glycosylation via mannose"/>
    <property type="evidence" value="ECO:0007669"/>
    <property type="project" value="TreeGrafter"/>
</dbReference>
<keyword evidence="3" id="KW-0735">Signal-anchor</keyword>
<dbReference type="GO" id="GO:0015020">
    <property type="term" value="F:glucuronosyltransferase activity"/>
    <property type="evidence" value="ECO:0007669"/>
    <property type="project" value="TreeGrafter"/>
</dbReference>
<keyword evidence="4" id="KW-1133">Transmembrane helix</keyword>
<keyword evidence="2" id="KW-0812">Transmembrane</keyword>
<evidence type="ECO:0000256" key="5">
    <source>
        <dbReference type="ARBA" id="ARBA00023136"/>
    </source>
</evidence>
<dbReference type="PANTHER" id="PTHR12270:SF52">
    <property type="entry name" value="GLYCOSYLTRANSFERASE-LIKE PROTEIN GNT13-RELATED"/>
    <property type="match status" value="1"/>
</dbReference>
<evidence type="ECO:0000256" key="4">
    <source>
        <dbReference type="ARBA" id="ARBA00022989"/>
    </source>
</evidence>
<organism evidence="7">
    <name type="scientific">Entomoneis paludosa</name>
    <dbReference type="NCBI Taxonomy" id="265537"/>
    <lineage>
        <taxon>Eukaryota</taxon>
        <taxon>Sar</taxon>
        <taxon>Stramenopiles</taxon>
        <taxon>Ochrophyta</taxon>
        <taxon>Bacillariophyta</taxon>
        <taxon>Bacillariophyceae</taxon>
        <taxon>Bacillariophycidae</taxon>
        <taxon>Entomoneidaceae</taxon>
        <taxon>Entomoneis</taxon>
    </lineage>
</organism>
<proteinExistence type="predicted"/>
<sequence length="675" mass="78521">MMLTATVSQIPQLASITQKWTGPISVAIHIASESDIDDFFIFYQRHKRKLGKVSFHFLLERFDNRSVKSLGSPLSRLLQLASDQSQTDYILHFDIDFVPDAGSYPRMVETLQTDKEVRNMVDEQTILFVPKFEWSEAYYMNLTSEAARTGWGIPESVYPTDRESMRTLFTNEDAASTKMPYFRRDNEENPLIAQKWVGARNGSWYTVPFQPGFEGIALTRRNGVPGYWPNFTGPWYPKVAFVEECDAHGYKLAVLKKFFAFRTRKADPLPEVERWANDQYKAFRKHLPDRYQTHFAVPTVEDFETKLVQPSECQIAIDGNLSTAAALTSDAREQKLLCEWYDFTQSKDHRRQVPRVIQGVNVDRKNQSIGDISLVIHGSIDRMGRLLNNAKRWVGPISVAVYTKTPEQIQKSFAFFKEHSDKLSKVTFHFFFEKILVEKEKLYPHNYVRNCALNFTDAEYVIILDVDFVPNRRAYGDLHDLVLNDTRVREALDNKTLMVLPAFESTMEVDEDSVNLGLAPPTKKDLIREVNVTKTVEAFHLAKFQPGHGPTNFSKWYNYTNSSFYKIEFDDGFEPYVLAKREGLPWFWTGFRGFGKNKLSWYEDADVMGYQFAVLRDFFVFHIGASSTSETFPWWTGYEYKSVFQIYLDVKARDRDPKKSFLFQSRKNRFEGYYY</sequence>
<gene>
    <name evidence="7" type="ORF">APAL1065_LOCUS22568</name>
</gene>
<keyword evidence="6" id="KW-0325">Glycoprotein</keyword>
<evidence type="ECO:0000256" key="1">
    <source>
        <dbReference type="ARBA" id="ARBA00004606"/>
    </source>
</evidence>
<dbReference type="GO" id="GO:0042285">
    <property type="term" value="F:xylosyltransferase activity"/>
    <property type="evidence" value="ECO:0007669"/>
    <property type="project" value="TreeGrafter"/>
</dbReference>